<dbReference type="GO" id="GO:0016020">
    <property type="term" value="C:membrane"/>
    <property type="evidence" value="ECO:0007669"/>
    <property type="project" value="UniProtKB-SubCell"/>
</dbReference>
<dbReference type="PANTHER" id="PTHR16201:SF37">
    <property type="entry name" value="PQ-LOOP REPEAT-CONTAINING PROTEIN"/>
    <property type="match status" value="1"/>
</dbReference>
<dbReference type="Pfam" id="PF04193">
    <property type="entry name" value="PQ-loop"/>
    <property type="match status" value="2"/>
</dbReference>
<feature type="transmembrane region" description="Helical" evidence="5">
    <location>
        <begin position="67"/>
        <end position="89"/>
    </location>
</feature>
<dbReference type="Proteomes" id="UP000094020">
    <property type="component" value="Chromosome 4"/>
</dbReference>
<proteinExistence type="predicted"/>
<dbReference type="InterPro" id="IPR051415">
    <property type="entry name" value="LAAT-1"/>
</dbReference>
<gene>
    <name evidence="6" type="ORF">I206_103398</name>
</gene>
<dbReference type="InterPro" id="IPR006603">
    <property type="entry name" value="PQ-loop_rpt"/>
</dbReference>
<evidence type="ECO:0000256" key="1">
    <source>
        <dbReference type="ARBA" id="ARBA00004141"/>
    </source>
</evidence>
<keyword evidence="2 5" id="KW-0812">Transmembrane</keyword>
<accession>A0AAJ8MQ10</accession>
<feature type="transmembrane region" description="Helical" evidence="5">
    <location>
        <begin position="133"/>
        <end position="151"/>
    </location>
</feature>
<evidence type="ECO:0000256" key="2">
    <source>
        <dbReference type="ARBA" id="ARBA00022692"/>
    </source>
</evidence>
<dbReference type="SMART" id="SM00679">
    <property type="entry name" value="CTNS"/>
    <property type="match status" value="2"/>
</dbReference>
<dbReference type="GeneID" id="30169967"/>
<feature type="transmembrane region" description="Helical" evidence="5">
    <location>
        <begin position="163"/>
        <end position="183"/>
    </location>
</feature>
<evidence type="ECO:0000313" key="6">
    <source>
        <dbReference type="EMBL" id="WWC69458.1"/>
    </source>
</evidence>
<feature type="transmembrane region" description="Helical" evidence="5">
    <location>
        <begin position="101"/>
        <end position="121"/>
    </location>
</feature>
<dbReference type="PANTHER" id="PTHR16201">
    <property type="entry name" value="SEVEN TRANSMEMBRANE PROTEIN 1-RELATED"/>
    <property type="match status" value="1"/>
</dbReference>
<sequence length="315" mass="35262">MHENKSLENAFATVGAVLWTVQAFPQLYKSFRTKSTKGVSPQLMIIWALSSLFFCVYTVVRKLAIPAIVQIHFSLIVFSSSWVQCLYYGSGYSLMRSLLFGTLWAIICIGFEAASIIGLLVAQRHDITIPAQVYGYMSSITCVIGLLPQYYEIYKEKEVTGLSYPFVCTNAMGGIFYMISLFFRPSLDISAMVIYVLSAVMMLLVVILALILNPRAAKKRKLERITTTTTATIDPQSILPSNFDLEEIRFKSPIRNHDPDYFSDSECESGPCTPTGLLPHHEVPILDYGAKITADLELQQEVPFSGYDAKPEEEV</sequence>
<evidence type="ECO:0000313" key="7">
    <source>
        <dbReference type="Proteomes" id="UP000094020"/>
    </source>
</evidence>
<keyword evidence="3 5" id="KW-1133">Transmembrane helix</keyword>
<dbReference type="AlphaFoldDB" id="A0AAJ8MQ10"/>
<name>A0AAJ8MQ10_9TREE</name>
<dbReference type="EMBL" id="CP144522">
    <property type="protein sequence ID" value="WWC69458.1"/>
    <property type="molecule type" value="Genomic_DNA"/>
</dbReference>
<evidence type="ECO:0000256" key="4">
    <source>
        <dbReference type="ARBA" id="ARBA00023136"/>
    </source>
</evidence>
<evidence type="ECO:0000256" key="3">
    <source>
        <dbReference type="ARBA" id="ARBA00022989"/>
    </source>
</evidence>
<feature type="transmembrane region" description="Helical" evidence="5">
    <location>
        <begin position="39"/>
        <end position="60"/>
    </location>
</feature>
<comment type="subcellular location">
    <subcellularLocation>
        <location evidence="1">Membrane</location>
        <topology evidence="1">Multi-pass membrane protein</topology>
    </subcellularLocation>
</comment>
<keyword evidence="4 5" id="KW-0472">Membrane</keyword>
<reference evidence="6" key="1">
    <citation type="submission" date="2013-07" db="EMBL/GenBank/DDBJ databases">
        <authorList>
            <consortium name="The Broad Institute Genome Sequencing Platform"/>
            <person name="Cuomo C."/>
            <person name="Litvintseva A."/>
            <person name="Chen Y."/>
            <person name="Heitman J."/>
            <person name="Sun S."/>
            <person name="Springer D."/>
            <person name="Dromer F."/>
            <person name="Young S.K."/>
            <person name="Zeng Q."/>
            <person name="Gargeya S."/>
            <person name="Fitzgerald M."/>
            <person name="Abouelleil A."/>
            <person name="Alvarado L."/>
            <person name="Berlin A.M."/>
            <person name="Chapman S.B."/>
            <person name="Dewar J."/>
            <person name="Goldberg J."/>
            <person name="Griggs A."/>
            <person name="Gujja S."/>
            <person name="Hansen M."/>
            <person name="Howarth C."/>
            <person name="Imamovic A."/>
            <person name="Larimer J."/>
            <person name="McCowan C."/>
            <person name="Murphy C."/>
            <person name="Pearson M."/>
            <person name="Priest M."/>
            <person name="Roberts A."/>
            <person name="Saif S."/>
            <person name="Shea T."/>
            <person name="Sykes S."/>
            <person name="Wortman J."/>
            <person name="Nusbaum C."/>
            <person name="Birren B."/>
        </authorList>
    </citation>
    <scope>NUCLEOTIDE SEQUENCE</scope>
    <source>
        <strain evidence="6">CBS 10737</strain>
    </source>
</reference>
<organism evidence="6 7">
    <name type="scientific">Kwoniella pini CBS 10737</name>
    <dbReference type="NCBI Taxonomy" id="1296096"/>
    <lineage>
        <taxon>Eukaryota</taxon>
        <taxon>Fungi</taxon>
        <taxon>Dikarya</taxon>
        <taxon>Basidiomycota</taxon>
        <taxon>Agaricomycotina</taxon>
        <taxon>Tremellomycetes</taxon>
        <taxon>Tremellales</taxon>
        <taxon>Cryptococcaceae</taxon>
        <taxon>Kwoniella</taxon>
    </lineage>
</organism>
<keyword evidence="7" id="KW-1185">Reference proteome</keyword>
<dbReference type="RefSeq" id="XP_070058855.1">
    <property type="nucleotide sequence ID" value="XM_070202754.1"/>
</dbReference>
<dbReference type="Gene3D" id="1.20.1280.290">
    <property type="match status" value="2"/>
</dbReference>
<dbReference type="KEGG" id="kpin:30169967"/>
<feature type="transmembrane region" description="Helical" evidence="5">
    <location>
        <begin position="192"/>
        <end position="212"/>
    </location>
</feature>
<protein>
    <submittedName>
        <fullName evidence="6">Uncharacterized protein</fullName>
    </submittedName>
</protein>
<reference evidence="6" key="2">
    <citation type="submission" date="2024-02" db="EMBL/GenBank/DDBJ databases">
        <title>Comparative genomics of Cryptococcus and Kwoniella reveals pathogenesis evolution and contrasting modes of karyotype evolution via chromosome fusion or intercentromeric recombination.</title>
        <authorList>
            <person name="Coelho M.A."/>
            <person name="David-Palma M."/>
            <person name="Shea T."/>
            <person name="Bowers K."/>
            <person name="McGinley-Smith S."/>
            <person name="Mohammad A.W."/>
            <person name="Gnirke A."/>
            <person name="Yurkov A.M."/>
            <person name="Nowrousian M."/>
            <person name="Sun S."/>
            <person name="Cuomo C.A."/>
            <person name="Heitman J."/>
        </authorList>
    </citation>
    <scope>NUCLEOTIDE SEQUENCE</scope>
    <source>
        <strain evidence="6">CBS 10737</strain>
    </source>
</reference>
<evidence type="ECO:0000256" key="5">
    <source>
        <dbReference type="SAM" id="Phobius"/>
    </source>
</evidence>